<keyword evidence="3" id="KW-1185">Reference proteome</keyword>
<gene>
    <name evidence="2" type="ORF">VZC37_19680</name>
</gene>
<dbReference type="EMBL" id="JAZDUF010000006">
    <property type="protein sequence ID" value="MEE3852571.1"/>
    <property type="molecule type" value="Genomic_DNA"/>
</dbReference>
<reference evidence="2 3" key="1">
    <citation type="submission" date="2024-01" db="EMBL/GenBank/DDBJ databases">
        <title>Draft genome sequence of Gordonia sp. LSe1-13.</title>
        <authorList>
            <person name="Suphannarot A."/>
            <person name="Mingma R."/>
        </authorList>
    </citation>
    <scope>NUCLEOTIDE SEQUENCE [LARGE SCALE GENOMIC DNA]</scope>
    <source>
        <strain evidence="2 3">LSe1-13</strain>
    </source>
</reference>
<dbReference type="Pfam" id="PF13191">
    <property type="entry name" value="AAA_16"/>
    <property type="match status" value="1"/>
</dbReference>
<dbReference type="InterPro" id="IPR036388">
    <property type="entry name" value="WH-like_DNA-bd_sf"/>
</dbReference>
<evidence type="ECO:0000313" key="2">
    <source>
        <dbReference type="EMBL" id="MEE3852571.1"/>
    </source>
</evidence>
<dbReference type="InterPro" id="IPR041664">
    <property type="entry name" value="AAA_16"/>
</dbReference>
<dbReference type="InterPro" id="IPR027417">
    <property type="entry name" value="P-loop_NTPase"/>
</dbReference>
<dbReference type="PANTHER" id="PTHR47691">
    <property type="entry name" value="REGULATOR-RELATED"/>
    <property type="match status" value="1"/>
</dbReference>
<feature type="domain" description="Bacterial transcriptional activator" evidence="1">
    <location>
        <begin position="108"/>
        <end position="252"/>
    </location>
</feature>
<dbReference type="SUPFAM" id="SSF48452">
    <property type="entry name" value="TPR-like"/>
    <property type="match status" value="2"/>
</dbReference>
<dbReference type="SMART" id="SM01043">
    <property type="entry name" value="BTAD"/>
    <property type="match status" value="1"/>
</dbReference>
<name>A0ABU7MIW2_9ACTN</name>
<dbReference type="Pfam" id="PF03704">
    <property type="entry name" value="BTAD"/>
    <property type="match status" value="1"/>
</dbReference>
<sequence length="977" mass="104516">MIESRVVSLLLLGPVDVPARADARADQFGSPRLRCLLAALASHANAAADVDWLAEILWPRTLPANPESALHNLVFRLRAQLRDRGAGERLRIVTAAPGYSLKVDRADLDSLLYMDRFRAGCAVADADPIAALASFDAAEQLWRGTPYGEFADEPWARADVEALEQVRARLAEASAEALLRSGNPVDAASRLDGVAAEHPYRESVHLLRMQALWQADRPADALEVYRQLRQRLSTDLGTEPAASVRALHEEILAGEHPPERPRRVAARPVEQRIIGRTAELADLAARLRPGALVTVLGPGGVGKTALVRELGRHRETVWTAELAGVQTADDVVHSVASATQSAPRRDLTALDALVESLSTRAGLLILDNCEHVADAAADVARAVTARCRDVAVVATSRVPLGVDVEQVWVLDPLAVPSPDASPAETAQAPAVRLFCARAAARDNGFELTDGNHAAVAEICRRLDGLPLGVELAATKTRAIPPAALVDRLQWRFRILRSARGGDPRHRSLHALVDWSYTLLTDPARILFDTIAVFPSRFDLDDAETLADMSGVMDRVDVADAIAELVDTSMLSADGTDYRMLETLRVFGIQELADRGGLASTRAAHAQLTADRIAPLGRELFGPGHVEAATVVATHLDDVRQAVDHACDHDPALGERLLQGVIPYLELTMSTEVTEWSRRVRAARDSAADKADGSGAAWAIAAAGARFDGDLSAAKDHVRTGLSCRPAPAVAVYLHMMSVEVGLFQGDLDMMYRCAENFRGAANDADMPGAGRMADLCVLLMDSYRGEGTAAHQASLRIADTCAAAGEITVAAWARYCAGECILDTDPASAADLLDDAIAGAQRNGDRYLLGVALVSRASIEARSGQPEIAARLFSDVLCHWRDAGNWTHQWVSLRTVVDVLIRLDRGDAAAELLGAIRRSDEITGAGAYGTDAQRLDAALRGLRADLGDEVLETLMKRGAARSASDVVASALAALSPG</sequence>
<dbReference type="SUPFAM" id="SSF52540">
    <property type="entry name" value="P-loop containing nucleoside triphosphate hydrolases"/>
    <property type="match status" value="1"/>
</dbReference>
<dbReference type="SUPFAM" id="SSF46894">
    <property type="entry name" value="C-terminal effector domain of the bipartite response regulators"/>
    <property type="match status" value="1"/>
</dbReference>
<dbReference type="CDD" id="cd15831">
    <property type="entry name" value="BTAD"/>
    <property type="match status" value="1"/>
</dbReference>
<organism evidence="2 3">
    <name type="scientific">Gordonia sesuvii</name>
    <dbReference type="NCBI Taxonomy" id="3116777"/>
    <lineage>
        <taxon>Bacteria</taxon>
        <taxon>Bacillati</taxon>
        <taxon>Actinomycetota</taxon>
        <taxon>Actinomycetes</taxon>
        <taxon>Mycobacteriales</taxon>
        <taxon>Gordoniaceae</taxon>
        <taxon>Gordonia</taxon>
    </lineage>
</organism>
<dbReference type="RefSeq" id="WP_330434872.1">
    <property type="nucleotide sequence ID" value="NZ_JAZDUF010000006.1"/>
</dbReference>
<dbReference type="Gene3D" id="1.25.40.10">
    <property type="entry name" value="Tetratricopeptide repeat domain"/>
    <property type="match status" value="1"/>
</dbReference>
<proteinExistence type="predicted"/>
<dbReference type="InterPro" id="IPR016032">
    <property type="entry name" value="Sig_transdc_resp-reg_C-effctor"/>
</dbReference>
<dbReference type="InterPro" id="IPR005158">
    <property type="entry name" value="BTAD"/>
</dbReference>
<dbReference type="InterPro" id="IPR011990">
    <property type="entry name" value="TPR-like_helical_dom_sf"/>
</dbReference>
<protein>
    <submittedName>
        <fullName evidence="2">BTAD domain-containing putative transcriptional regulator</fullName>
    </submittedName>
</protein>
<dbReference type="Gene3D" id="1.10.10.10">
    <property type="entry name" value="Winged helix-like DNA-binding domain superfamily/Winged helix DNA-binding domain"/>
    <property type="match status" value="1"/>
</dbReference>
<dbReference type="PANTHER" id="PTHR47691:SF3">
    <property type="entry name" value="HTH-TYPE TRANSCRIPTIONAL REGULATOR RV0890C-RELATED"/>
    <property type="match status" value="1"/>
</dbReference>
<evidence type="ECO:0000259" key="1">
    <source>
        <dbReference type="SMART" id="SM01043"/>
    </source>
</evidence>
<dbReference type="Proteomes" id="UP001347146">
    <property type="component" value="Unassembled WGS sequence"/>
</dbReference>
<evidence type="ECO:0000313" key="3">
    <source>
        <dbReference type="Proteomes" id="UP001347146"/>
    </source>
</evidence>
<accession>A0ABU7MIW2</accession>
<comment type="caution">
    <text evidence="2">The sequence shown here is derived from an EMBL/GenBank/DDBJ whole genome shotgun (WGS) entry which is preliminary data.</text>
</comment>